<dbReference type="PANTHER" id="PTHR45872:SF2">
    <property type="entry name" value="RHO GUANINE NUCLEOTIDE EXCHANGE FACTOR 2, ISOFORM D"/>
    <property type="match status" value="1"/>
</dbReference>
<reference evidence="9 11" key="2">
    <citation type="journal article" date="2013" name="Nature">
        <title>Insights into bilaterian evolution from three spiralian genomes.</title>
        <authorList>
            <person name="Simakov O."/>
            <person name="Marletaz F."/>
            <person name="Cho S.J."/>
            <person name="Edsinger-Gonzales E."/>
            <person name="Havlak P."/>
            <person name="Hellsten U."/>
            <person name="Kuo D.H."/>
            <person name="Larsson T."/>
            <person name="Lv J."/>
            <person name="Arendt D."/>
            <person name="Savage R."/>
            <person name="Osoegawa K."/>
            <person name="de Jong P."/>
            <person name="Grimwood J."/>
            <person name="Chapman J.A."/>
            <person name="Shapiro H."/>
            <person name="Aerts A."/>
            <person name="Otillar R.P."/>
            <person name="Terry A.Y."/>
            <person name="Boore J.L."/>
            <person name="Grigoriev I.V."/>
            <person name="Lindberg D.R."/>
            <person name="Seaver E.C."/>
            <person name="Weisblat D.A."/>
            <person name="Putnam N.H."/>
            <person name="Rokhsar D.S."/>
        </authorList>
    </citation>
    <scope>NUCLEOTIDE SEQUENCE</scope>
</reference>
<evidence type="ECO:0000256" key="3">
    <source>
        <dbReference type="ARBA" id="ARBA00022553"/>
    </source>
</evidence>
<evidence type="ECO:0000256" key="4">
    <source>
        <dbReference type="ARBA" id="ARBA00023054"/>
    </source>
</evidence>
<evidence type="ECO:0000256" key="5">
    <source>
        <dbReference type="SAM" id="Coils"/>
    </source>
</evidence>
<evidence type="ECO:0000256" key="6">
    <source>
        <dbReference type="SAM" id="MobiDB-lite"/>
    </source>
</evidence>
<dbReference type="InParanoid" id="T1FRA7"/>
<reference evidence="11" key="1">
    <citation type="submission" date="2012-12" db="EMBL/GenBank/DDBJ databases">
        <authorList>
            <person name="Hellsten U."/>
            <person name="Grimwood J."/>
            <person name="Chapman J.A."/>
            <person name="Shapiro H."/>
            <person name="Aerts A."/>
            <person name="Otillar R.P."/>
            <person name="Terry A.Y."/>
            <person name="Boore J.L."/>
            <person name="Simakov O."/>
            <person name="Marletaz F."/>
            <person name="Cho S.-J."/>
            <person name="Edsinger-Gonzales E."/>
            <person name="Havlak P."/>
            <person name="Kuo D.-H."/>
            <person name="Larsson T."/>
            <person name="Lv J."/>
            <person name="Arendt D."/>
            <person name="Savage R."/>
            <person name="Osoegawa K."/>
            <person name="de Jong P."/>
            <person name="Lindberg D.R."/>
            <person name="Seaver E.C."/>
            <person name="Weisblat D.A."/>
            <person name="Putnam N.H."/>
            <person name="Grigoriev I.V."/>
            <person name="Rokhsar D.S."/>
        </authorList>
    </citation>
    <scope>NUCLEOTIDE SEQUENCE</scope>
</reference>
<dbReference type="InterPro" id="IPR000219">
    <property type="entry name" value="DH_dom"/>
</dbReference>
<dbReference type="SMART" id="SM00233">
    <property type="entry name" value="PH"/>
    <property type="match status" value="1"/>
</dbReference>
<dbReference type="KEGG" id="hro:HELRODRAFT_189723"/>
<dbReference type="eggNOG" id="KOG3520">
    <property type="taxonomic scope" value="Eukaryota"/>
</dbReference>
<evidence type="ECO:0008006" key="12">
    <source>
        <dbReference type="Google" id="ProtNLM"/>
    </source>
</evidence>
<organism evidence="10 11">
    <name type="scientific">Helobdella robusta</name>
    <name type="common">Californian leech</name>
    <dbReference type="NCBI Taxonomy" id="6412"/>
    <lineage>
        <taxon>Eukaryota</taxon>
        <taxon>Metazoa</taxon>
        <taxon>Spiralia</taxon>
        <taxon>Lophotrochozoa</taxon>
        <taxon>Annelida</taxon>
        <taxon>Clitellata</taxon>
        <taxon>Hirudinea</taxon>
        <taxon>Rhynchobdellida</taxon>
        <taxon>Glossiphoniidae</taxon>
        <taxon>Helobdella</taxon>
    </lineage>
</organism>
<feature type="domain" description="DH" evidence="8">
    <location>
        <begin position="664"/>
        <end position="853"/>
    </location>
</feature>
<gene>
    <name evidence="10" type="primary">20211354</name>
    <name evidence="9" type="ORF">HELRODRAFT_189723</name>
</gene>
<dbReference type="CDD" id="cd00160">
    <property type="entry name" value="RhoGEF"/>
    <property type="match status" value="1"/>
</dbReference>
<evidence type="ECO:0000256" key="2">
    <source>
        <dbReference type="ARBA" id="ARBA00022490"/>
    </source>
</evidence>
<dbReference type="OrthoDB" id="28045at2759"/>
<dbReference type="SMART" id="SM00325">
    <property type="entry name" value="RhoGEF"/>
    <property type="match status" value="1"/>
</dbReference>
<dbReference type="Pfam" id="PF17838">
    <property type="entry name" value="PH_16"/>
    <property type="match status" value="1"/>
</dbReference>
<keyword evidence="11" id="KW-1185">Reference proteome</keyword>
<evidence type="ECO:0000259" key="7">
    <source>
        <dbReference type="PROSITE" id="PS50003"/>
    </source>
</evidence>
<dbReference type="RefSeq" id="XP_009030396.1">
    <property type="nucleotide sequence ID" value="XM_009032148.1"/>
</dbReference>
<dbReference type="CTD" id="20211354"/>
<dbReference type="InterPro" id="IPR001849">
    <property type="entry name" value="PH_domain"/>
</dbReference>
<dbReference type="AlphaFoldDB" id="T1FRA7"/>
<dbReference type="GO" id="GO:0007186">
    <property type="term" value="P:G protein-coupled receptor signaling pathway"/>
    <property type="evidence" value="ECO:0000318"/>
    <property type="project" value="GO_Central"/>
</dbReference>
<feature type="compositionally biased region" description="Low complexity" evidence="6">
    <location>
        <begin position="307"/>
        <end position="344"/>
    </location>
</feature>
<feature type="compositionally biased region" description="Low complexity" evidence="6">
    <location>
        <begin position="354"/>
        <end position="408"/>
    </location>
</feature>
<proteinExistence type="predicted"/>
<dbReference type="SUPFAM" id="SSF48097">
    <property type="entry name" value="Regulator of G-protein signaling, RGS"/>
    <property type="match status" value="1"/>
</dbReference>
<evidence type="ECO:0000259" key="8">
    <source>
        <dbReference type="PROSITE" id="PS50010"/>
    </source>
</evidence>
<dbReference type="Proteomes" id="UP000015101">
    <property type="component" value="Unassembled WGS sequence"/>
</dbReference>
<dbReference type="PANTHER" id="PTHR45872">
    <property type="entry name" value="RHO GUANINE NUCLEOTIDE EXCHANGE FACTOR 2, ISOFORM D"/>
    <property type="match status" value="1"/>
</dbReference>
<feature type="region of interest" description="Disordered" evidence="6">
    <location>
        <begin position="306"/>
        <end position="408"/>
    </location>
</feature>
<dbReference type="InterPro" id="IPR041020">
    <property type="entry name" value="PH_16"/>
</dbReference>
<dbReference type="PROSITE" id="PS50003">
    <property type="entry name" value="PH_DOMAIN"/>
    <property type="match status" value="1"/>
</dbReference>
<dbReference type="PROSITE" id="PS50010">
    <property type="entry name" value="DH_2"/>
    <property type="match status" value="1"/>
</dbReference>
<dbReference type="GeneID" id="20211354"/>
<dbReference type="Gene3D" id="1.20.900.10">
    <property type="entry name" value="Dbl homology (DH) domain"/>
    <property type="match status" value="1"/>
</dbReference>
<keyword evidence="4 5" id="KW-0175">Coiled coil</keyword>
<dbReference type="STRING" id="6412.T1FRA7"/>
<dbReference type="InterPro" id="IPR044926">
    <property type="entry name" value="RGS_subdomain_2"/>
</dbReference>
<name>T1FRA7_HELRO</name>
<dbReference type="GO" id="GO:0005737">
    <property type="term" value="C:cytoplasm"/>
    <property type="evidence" value="ECO:0000318"/>
    <property type="project" value="GO_Central"/>
</dbReference>
<dbReference type="InterPro" id="IPR036305">
    <property type="entry name" value="RGS_sf"/>
</dbReference>
<keyword evidence="2" id="KW-0963">Cytoplasm</keyword>
<comment type="subcellular location">
    <subcellularLocation>
        <location evidence="1">Cytoplasm</location>
    </subcellularLocation>
</comment>
<feature type="coiled-coil region" evidence="5">
    <location>
        <begin position="1206"/>
        <end position="1236"/>
    </location>
</feature>
<feature type="region of interest" description="Disordered" evidence="6">
    <location>
        <begin position="1024"/>
        <end position="1046"/>
    </location>
</feature>
<accession>T1FRA7</accession>
<dbReference type="InterPro" id="IPR011993">
    <property type="entry name" value="PH-like_dom_sf"/>
</dbReference>
<dbReference type="GO" id="GO:0001664">
    <property type="term" value="F:G protein-coupled receptor binding"/>
    <property type="evidence" value="ECO:0000318"/>
    <property type="project" value="GO_Central"/>
</dbReference>
<dbReference type="GO" id="GO:0005085">
    <property type="term" value="F:guanyl-nucleotide exchange factor activity"/>
    <property type="evidence" value="ECO:0000318"/>
    <property type="project" value="GO_Central"/>
</dbReference>
<dbReference type="Pfam" id="PF00621">
    <property type="entry name" value="RhoGEF"/>
    <property type="match status" value="1"/>
</dbReference>
<evidence type="ECO:0000313" key="9">
    <source>
        <dbReference type="EMBL" id="ESN91560.1"/>
    </source>
</evidence>
<protein>
    <recommendedName>
        <fullName evidence="12">DH domain-containing protein</fullName>
    </recommendedName>
</protein>
<dbReference type="EMBL" id="AMQM01002112">
    <property type="status" value="NOT_ANNOTATED_CDS"/>
    <property type="molecule type" value="Genomic_DNA"/>
</dbReference>
<dbReference type="InterPro" id="IPR035899">
    <property type="entry name" value="DBL_dom_sf"/>
</dbReference>
<evidence type="ECO:0000256" key="1">
    <source>
        <dbReference type="ARBA" id="ARBA00004496"/>
    </source>
</evidence>
<feature type="domain" description="PH" evidence="7">
    <location>
        <begin position="895"/>
        <end position="1007"/>
    </location>
</feature>
<dbReference type="HOGENOM" id="CLU_265594_0_0_1"/>
<dbReference type="SUPFAM" id="SSF50729">
    <property type="entry name" value="PH domain-like"/>
    <property type="match status" value="1"/>
</dbReference>
<reference evidence="10" key="3">
    <citation type="submission" date="2015-06" db="UniProtKB">
        <authorList>
            <consortium name="EnsemblMetazoa"/>
        </authorList>
    </citation>
    <scope>IDENTIFICATION</scope>
</reference>
<dbReference type="Gene3D" id="2.30.29.30">
    <property type="entry name" value="Pleckstrin-homology domain (PH domain)/Phosphotyrosine-binding domain (PTB)"/>
    <property type="match status" value="1"/>
</dbReference>
<dbReference type="SUPFAM" id="SSF48065">
    <property type="entry name" value="DBL homology domain (DH-domain)"/>
    <property type="match status" value="1"/>
</dbReference>
<feature type="region of interest" description="Disordered" evidence="6">
    <location>
        <begin position="1081"/>
        <end position="1117"/>
    </location>
</feature>
<evidence type="ECO:0000313" key="11">
    <source>
        <dbReference type="Proteomes" id="UP000015101"/>
    </source>
</evidence>
<dbReference type="EMBL" id="KB097700">
    <property type="protein sequence ID" value="ESN91560.1"/>
    <property type="molecule type" value="Genomic_DNA"/>
</dbReference>
<evidence type="ECO:0000313" key="10">
    <source>
        <dbReference type="EnsemblMetazoa" id="HelroP189723"/>
    </source>
</evidence>
<dbReference type="EnsemblMetazoa" id="HelroT189723">
    <property type="protein sequence ID" value="HelroP189723"/>
    <property type="gene ID" value="HelroG189723"/>
</dbReference>
<keyword evidence="3" id="KW-0597">Phosphoprotein</keyword>
<dbReference type="Gene3D" id="1.10.167.10">
    <property type="entry name" value="Regulator of G-protein Signalling 4, domain 2"/>
    <property type="match status" value="2"/>
</dbReference>
<sequence length="1253" mass="140867">MAWFEYCLSETQRGIIHMHSYTHTQMQVHTYTDAGPFMSLTLLRPSSTEGRCTEEEITSLFGKVQNNKVSKPAPVTKSKNMELDQQALSTLKSMHEQALCQLEKLKMEVQKNPTEYNVMMKDNQLKVVMQLENKISQFGDVATAANSSNNSSHNSHNSLLPGILRTFWHSDSNNSLLSPQTTSTDIISMEGFDTNGDEDTTEPCLVYKEFEDLNLLKQSPLHLSVFLKYLIDNANSAYMPLNINLPVQMVQQIEASLRNYKESNLRVIFHNAINHIQEDMEKQLAEYQHYRRIGFGKFSGDDYLPKPTAATTSTTNTTPTNLSNSSLYQQQQQQQQQPSTSSSTALTAPVAFQSLTRPPLSYSSSSVTTSSTGPPNLQQQPPQPQQQPQQHPPLSSSSFSSSSNPFLSNSLANRHQQLHASSSSSSLSSLELSNIEKILWDVFSYLADDKDDNKLAIAVSLATFFRQVGLQVSRSNQALFENFPSFVCKEKRALKNRMKKLTLKGHQLQPHQYAVFVKVECKACMQVIWGVGYQCYKYAVSSSSSSGVVAPWGSNSLPHKRKIRIRNAGSDVADRQGSVLSDSEATLIGDGDPMHSLGTPLPFNLSGFPGQFNNTFSKDQPAIPAAVSRAEFVDSDPELERELPPLSAVISSDQLALLDSKARKRQDVINEILYTERSYLRTLKIMSQMMLKPMREDPNIDTELANHLMPNLENLIEMHKNMNAAIKECKKDHQIVSEIGLVLLKWFSGENKANFEREYSEFCRDQYYYLGLLAEKQKQDPYLAQFLNMISQKNVCRKMALKDFLPKIMQRLTKYPLLVDTVLKVTPPNTTEHQNITMALENLRAILSYVNQVIKECENFRHTQEMQKRLDTKSIENVNHPVLIEYRNLNLTERKLIFDGELQWYPTNSTVVKLHIALFEDILIIMHKVDNKLVLKCQSTGIENVKSKFMQVPIIKLSHLMIKDVPRDPKSFYLVSASKEDSQMYKLVASTTILRNNWTKNIREAVEHYKNQYSAQQPRQSVIINSSSNNNNNSNISSSTSSAATSATTVTTTTTATTTTSVSATIDSLSSSLSSRNSTFYDNTDAGFESSTANDSNENERGESEDASAADLPTSPISPEDELKWQIIATYELMVEKLVALSEMHHLASSIQTFSRKSLPPTLDSNSFIQAINNILDEMIDFFSILPDDVIDDASGGGKTSEWDPVESLLELGQRLEMLVKQLQELVQQRDLITSQYSHLPPPPPPDSEPPLS</sequence>